<evidence type="ECO:0000256" key="2">
    <source>
        <dbReference type="SAM" id="Phobius"/>
    </source>
</evidence>
<feature type="transmembrane region" description="Helical" evidence="2">
    <location>
        <begin position="86"/>
        <end position="108"/>
    </location>
</feature>
<feature type="compositionally biased region" description="Low complexity" evidence="1">
    <location>
        <begin position="517"/>
        <end position="533"/>
    </location>
</feature>
<proteinExistence type="predicted"/>
<feature type="region of interest" description="Disordered" evidence="1">
    <location>
        <begin position="507"/>
        <end position="541"/>
    </location>
</feature>
<feature type="transmembrane region" description="Helical" evidence="2">
    <location>
        <begin position="852"/>
        <end position="869"/>
    </location>
</feature>
<evidence type="ECO:0000313" key="3">
    <source>
        <dbReference type="EMBL" id="KAL3770554.1"/>
    </source>
</evidence>
<keyword evidence="4" id="KW-1185">Reference proteome</keyword>
<protein>
    <submittedName>
        <fullName evidence="3">Uncharacterized protein</fullName>
    </submittedName>
</protein>
<feature type="region of interest" description="Disordered" evidence="1">
    <location>
        <begin position="455"/>
        <end position="492"/>
    </location>
</feature>
<feature type="compositionally biased region" description="Polar residues" evidence="1">
    <location>
        <begin position="507"/>
        <end position="516"/>
    </location>
</feature>
<feature type="compositionally biased region" description="Polar residues" evidence="1">
    <location>
        <begin position="458"/>
        <end position="492"/>
    </location>
</feature>
<keyword evidence="2" id="KW-0472">Membrane</keyword>
<sequence>MAISKGDVGRCNAVNANSNDTVEKSSLRGSGSFTEIIAMTNFIAARAQGWNGLKCENNNSIRDNECIKHHVPVVSRRRRGRTINTARRAILVTTCIFTIMIAVVFAAMKKTDNDIGKKQSRGDRLLQSPITSGEVTRHRFRMHTYSGSKSGKGSKISSSKSGKSSMLIYQPIYVSPPPTTEYYRTKTPTATPEDTDLPTCSPTVEDTDLPTSSPIIASSIDETEELTTVVTHNLQMALFGLSEKLLDDDQQQYFERQTATYMEEFYNKAKERDGLLEAIKNEVEDVMIIVKIDDQEYNNRQLKDKRHRQSSTQVTEPCEGSNQLILTFSLELSYRLSGRYPIKSDAVINFPFSSVPYRENYIDEYLKHRLAGGSEETDTDDDLSFEADEHASAVFGDVYCTSRIEDELNKSETPTYFPTLSPTTDNSPTLSPTLDETMVPSILSNAPSMEIDLPPTISPTSESTAIGAPTTVTPAEASSSPTYISTAAPTLRNETTSTVPTFMNTASLAPTPSQSFEISTEPSPSISTTGTGTAVPTSKATSKITTDLPTVPFEDNVGPADSTSVVEESLGLTLSPKPSIVNVGITSVPTVSTFFNETLIPASIPPTRQASNGPAFASTSKQNVSVAITSNVPSPSGSGSTLDQLQLPMTTPSPTVNGVFGNMRVADPAANERICSDTLRLIPEDGRDEFEVAFMYAVEYQSVDIHDHIDDLETLILDFVAKSVLKCAVATDSDVVETRKLGEAENAFEGFIGVRYPEFGQITSISSCDTLTTLQSNGCAIVISKLLVTSVGVPNVEAHHDILLVLNDLFKEKRVVEVMPEVLATSYLGPDPKELELSTLRNFETNSAGISGAYHTTLVVILLICSLILL</sequence>
<dbReference type="AlphaFoldDB" id="A0ABD3N334"/>
<keyword evidence="2" id="KW-0812">Transmembrane</keyword>
<dbReference type="Proteomes" id="UP001530293">
    <property type="component" value="Unassembled WGS sequence"/>
</dbReference>
<dbReference type="EMBL" id="JALLBG020000039">
    <property type="protein sequence ID" value="KAL3770554.1"/>
    <property type="molecule type" value="Genomic_DNA"/>
</dbReference>
<reference evidence="3 4" key="1">
    <citation type="submission" date="2024-10" db="EMBL/GenBank/DDBJ databases">
        <title>Updated reference genomes for cyclostephanoid diatoms.</title>
        <authorList>
            <person name="Roberts W.R."/>
            <person name="Alverson A.J."/>
        </authorList>
    </citation>
    <scope>NUCLEOTIDE SEQUENCE [LARGE SCALE GENOMIC DNA]</scope>
    <source>
        <strain evidence="3 4">AJA232-27</strain>
    </source>
</reference>
<evidence type="ECO:0000313" key="4">
    <source>
        <dbReference type="Proteomes" id="UP001530293"/>
    </source>
</evidence>
<feature type="region of interest" description="Disordered" evidence="1">
    <location>
        <begin position="412"/>
        <end position="432"/>
    </location>
</feature>
<comment type="caution">
    <text evidence="3">The sequence shown here is derived from an EMBL/GenBank/DDBJ whole genome shotgun (WGS) entry which is preliminary data.</text>
</comment>
<organism evidence="3 4">
    <name type="scientific">Discostella pseudostelligera</name>
    <dbReference type="NCBI Taxonomy" id="259834"/>
    <lineage>
        <taxon>Eukaryota</taxon>
        <taxon>Sar</taxon>
        <taxon>Stramenopiles</taxon>
        <taxon>Ochrophyta</taxon>
        <taxon>Bacillariophyta</taxon>
        <taxon>Coscinodiscophyceae</taxon>
        <taxon>Thalassiosirophycidae</taxon>
        <taxon>Stephanodiscales</taxon>
        <taxon>Stephanodiscaceae</taxon>
        <taxon>Discostella</taxon>
    </lineage>
</organism>
<evidence type="ECO:0000256" key="1">
    <source>
        <dbReference type="SAM" id="MobiDB-lite"/>
    </source>
</evidence>
<feature type="region of interest" description="Disordered" evidence="1">
    <location>
        <begin position="188"/>
        <end position="213"/>
    </location>
</feature>
<name>A0ABD3N334_9STRA</name>
<accession>A0ABD3N334</accession>
<gene>
    <name evidence="3" type="ORF">ACHAWU_007826</name>
</gene>
<keyword evidence="2" id="KW-1133">Transmembrane helix</keyword>